<proteinExistence type="predicted"/>
<organism evidence="2 3">
    <name type="scientific">Pteropus alecto</name>
    <name type="common">Black flying fox</name>
    <dbReference type="NCBI Taxonomy" id="9402"/>
    <lineage>
        <taxon>Eukaryota</taxon>
        <taxon>Metazoa</taxon>
        <taxon>Chordata</taxon>
        <taxon>Craniata</taxon>
        <taxon>Vertebrata</taxon>
        <taxon>Euteleostomi</taxon>
        <taxon>Mammalia</taxon>
        <taxon>Eutheria</taxon>
        <taxon>Laurasiatheria</taxon>
        <taxon>Chiroptera</taxon>
        <taxon>Yinpterochiroptera</taxon>
        <taxon>Pteropodoidea</taxon>
        <taxon>Pteropodidae</taxon>
        <taxon>Pteropodinae</taxon>
        <taxon>Pteropus</taxon>
    </lineage>
</organism>
<dbReference type="SUPFAM" id="SSF51905">
    <property type="entry name" value="FAD/NAD(P)-binding domain"/>
    <property type="match status" value="1"/>
</dbReference>
<gene>
    <name evidence="2" type="ORF">PAL_GLEAN10000074</name>
</gene>
<dbReference type="AlphaFoldDB" id="L5JR46"/>
<reference evidence="3" key="1">
    <citation type="journal article" date="2013" name="Science">
        <title>Comparative analysis of bat genomes provides insight into the evolution of flight and immunity.</title>
        <authorList>
            <person name="Zhang G."/>
            <person name="Cowled C."/>
            <person name="Shi Z."/>
            <person name="Huang Z."/>
            <person name="Bishop-Lilly K.A."/>
            <person name="Fang X."/>
            <person name="Wynne J.W."/>
            <person name="Xiong Z."/>
            <person name="Baker M.L."/>
            <person name="Zhao W."/>
            <person name="Tachedjian M."/>
            <person name="Zhu Y."/>
            <person name="Zhou P."/>
            <person name="Jiang X."/>
            <person name="Ng J."/>
            <person name="Yang L."/>
            <person name="Wu L."/>
            <person name="Xiao J."/>
            <person name="Feng Y."/>
            <person name="Chen Y."/>
            <person name="Sun X."/>
            <person name="Zhang Y."/>
            <person name="Marsh G.A."/>
            <person name="Crameri G."/>
            <person name="Broder C.C."/>
            <person name="Frey K.G."/>
            <person name="Wang L.F."/>
            <person name="Wang J."/>
        </authorList>
    </citation>
    <scope>NUCLEOTIDE SEQUENCE [LARGE SCALE GENOMIC DNA]</scope>
</reference>
<dbReference type="STRING" id="9402.L5JR46"/>
<sequence length="75" mass="8215">MFCRLLSVVRRQRTSRGWQNRSSVRSGVSAAKEHSVALPAEAQVVICGGGIMGTSVAYHLSKMGWKDIVLLEQGR</sequence>
<dbReference type="GO" id="GO:0005759">
    <property type="term" value="C:mitochondrial matrix"/>
    <property type="evidence" value="ECO:0007669"/>
    <property type="project" value="TreeGrafter"/>
</dbReference>
<accession>L5JR46</accession>
<dbReference type="InterPro" id="IPR036188">
    <property type="entry name" value="FAD/NAD-bd_sf"/>
</dbReference>
<dbReference type="InterPro" id="IPR006076">
    <property type="entry name" value="FAD-dep_OxRdtase"/>
</dbReference>
<name>L5JR46_PTEAL</name>
<keyword evidence="3" id="KW-1185">Reference proteome</keyword>
<dbReference type="PANTHER" id="PTHR13847">
    <property type="entry name" value="SARCOSINE DEHYDROGENASE-RELATED"/>
    <property type="match status" value="1"/>
</dbReference>
<evidence type="ECO:0000259" key="1">
    <source>
        <dbReference type="Pfam" id="PF01266"/>
    </source>
</evidence>
<evidence type="ECO:0000313" key="3">
    <source>
        <dbReference type="Proteomes" id="UP000010552"/>
    </source>
</evidence>
<dbReference type="Pfam" id="PF01266">
    <property type="entry name" value="DAO"/>
    <property type="match status" value="1"/>
</dbReference>
<dbReference type="Proteomes" id="UP000010552">
    <property type="component" value="Unassembled WGS sequence"/>
</dbReference>
<dbReference type="EMBL" id="KB094012">
    <property type="protein sequence ID" value="ELK01392.1"/>
    <property type="molecule type" value="Genomic_DNA"/>
</dbReference>
<keyword evidence="2" id="KW-0670">Pyruvate</keyword>
<evidence type="ECO:0000313" key="2">
    <source>
        <dbReference type="EMBL" id="ELK01392.1"/>
    </source>
</evidence>
<dbReference type="InParanoid" id="L5JR46"/>
<dbReference type="PANTHER" id="PTHR13847:SF193">
    <property type="entry name" value="PYRUVATE DEHYDROGENASE PHOSPHATASE REGULATORY SUBUNIT, MITOCHONDRIAL"/>
    <property type="match status" value="1"/>
</dbReference>
<dbReference type="Gene3D" id="3.50.50.60">
    <property type="entry name" value="FAD/NAD(P)-binding domain"/>
    <property type="match status" value="1"/>
</dbReference>
<protein>
    <submittedName>
        <fullName evidence="2">Pyruvate dehydrogenase phosphatase regulatory subunit, mitochondrial</fullName>
    </submittedName>
</protein>
<feature type="domain" description="FAD dependent oxidoreductase" evidence="1">
    <location>
        <begin position="44"/>
        <end position="74"/>
    </location>
</feature>